<evidence type="ECO:0000313" key="2">
    <source>
        <dbReference type="EMBL" id="MFD2533626.1"/>
    </source>
</evidence>
<keyword evidence="1" id="KW-0812">Transmembrane</keyword>
<dbReference type="RefSeq" id="WP_388012600.1">
    <property type="nucleotide sequence ID" value="NZ_JBHUDT010000001.1"/>
</dbReference>
<name>A0ABW5JP83_9FLAO</name>
<proteinExistence type="predicted"/>
<organism evidence="2 3">
    <name type="scientific">Gelatiniphilus marinus</name>
    <dbReference type="NCBI Taxonomy" id="1759464"/>
    <lineage>
        <taxon>Bacteria</taxon>
        <taxon>Pseudomonadati</taxon>
        <taxon>Bacteroidota</taxon>
        <taxon>Flavobacteriia</taxon>
        <taxon>Flavobacteriales</taxon>
        <taxon>Flavobacteriaceae</taxon>
        <taxon>Gelatiniphilus</taxon>
    </lineage>
</organism>
<sequence>MAHKMFKAYSFLMYFLAIIAFFFLGLVYAGITEAAKGQMLAGGAIVFGYGVIGAFIGLCLAIIFAYNLKRHLIIKINVLLVLIIAASVAYFTIKYQQRQKEKEQHKIEQQKTKRPTTRAENKTMNSLALFTKKIETTSDMELKSEMGLGMFTPNFHDNKTLYFYGNLTQGKSVQEHTPIDSITFKQREYGGFDIATAPPWLVPDHLKLDYDMLYFKVQSISHDFIEVTVNTTNNQTRFVDRYAGKLMYWPEFLLVINSVKFPNPEKHNIYTRPFEEAGTTKTPYSFLRPIKIKDEWMYVALLDYDFNVKGQGWIRWKKGGKMLIRYSLLS</sequence>
<evidence type="ECO:0000256" key="1">
    <source>
        <dbReference type="SAM" id="Phobius"/>
    </source>
</evidence>
<comment type="caution">
    <text evidence="2">The sequence shown here is derived from an EMBL/GenBank/DDBJ whole genome shotgun (WGS) entry which is preliminary data.</text>
</comment>
<feature type="transmembrane region" description="Helical" evidence="1">
    <location>
        <begin position="72"/>
        <end position="93"/>
    </location>
</feature>
<accession>A0ABW5JP83</accession>
<evidence type="ECO:0000313" key="3">
    <source>
        <dbReference type="Proteomes" id="UP001597441"/>
    </source>
</evidence>
<keyword evidence="1" id="KW-1133">Transmembrane helix</keyword>
<keyword evidence="1" id="KW-0472">Membrane</keyword>
<feature type="transmembrane region" description="Helical" evidence="1">
    <location>
        <begin position="12"/>
        <end position="31"/>
    </location>
</feature>
<feature type="transmembrane region" description="Helical" evidence="1">
    <location>
        <begin position="43"/>
        <end position="66"/>
    </location>
</feature>
<protein>
    <submittedName>
        <fullName evidence="2">Uncharacterized protein</fullName>
    </submittedName>
</protein>
<dbReference type="Proteomes" id="UP001597441">
    <property type="component" value="Unassembled WGS sequence"/>
</dbReference>
<dbReference type="EMBL" id="JBHULK010000001">
    <property type="protein sequence ID" value="MFD2533626.1"/>
    <property type="molecule type" value="Genomic_DNA"/>
</dbReference>
<reference evidence="3" key="1">
    <citation type="journal article" date="2019" name="Int. J. Syst. Evol. Microbiol.">
        <title>The Global Catalogue of Microorganisms (GCM) 10K type strain sequencing project: providing services to taxonomists for standard genome sequencing and annotation.</title>
        <authorList>
            <consortium name="The Broad Institute Genomics Platform"/>
            <consortium name="The Broad Institute Genome Sequencing Center for Infectious Disease"/>
            <person name="Wu L."/>
            <person name="Ma J."/>
        </authorList>
    </citation>
    <scope>NUCLEOTIDE SEQUENCE [LARGE SCALE GENOMIC DNA]</scope>
    <source>
        <strain evidence="3">KCTC 42903</strain>
    </source>
</reference>
<keyword evidence="3" id="KW-1185">Reference proteome</keyword>
<gene>
    <name evidence="2" type="ORF">ACFSQS_00810</name>
</gene>